<dbReference type="PANTHER" id="PTHR43657">
    <property type="entry name" value="TRYPTOPHAN RNA-BINDING ATTENUATOR PROTEIN-LIKE PROTEIN"/>
    <property type="match status" value="1"/>
</dbReference>
<dbReference type="InterPro" id="IPR016031">
    <property type="entry name" value="Trp_RNA-bd_attenuator-like_dom"/>
</dbReference>
<dbReference type="Pfam" id="PF01987">
    <property type="entry name" value="AIM24"/>
    <property type="match status" value="1"/>
</dbReference>
<reference evidence="1" key="1">
    <citation type="submission" date="2019-08" db="EMBL/GenBank/DDBJ databases">
        <authorList>
            <person name="Kucharzyk K."/>
            <person name="Murdoch R.W."/>
            <person name="Higgins S."/>
            <person name="Loffler F."/>
        </authorList>
    </citation>
    <scope>NUCLEOTIDE SEQUENCE</scope>
</reference>
<sequence>MDIGFQKKLGSIFFGGEGLVLQRISGKGVAWASACGDFNVIDLKPGEQYKVSTANAVAWEESVKYDIAAVGGFKNALFGGEGLFVTTLTGPGKIVIQSMTLSELAASLYQYMPQS</sequence>
<accession>A0A645H5N3</accession>
<name>A0A645H5N3_9ZZZZ</name>
<comment type="caution">
    <text evidence="1">The sequence shown here is derived from an EMBL/GenBank/DDBJ whole genome shotgun (WGS) entry which is preliminary data.</text>
</comment>
<protein>
    <recommendedName>
        <fullName evidence="2">TIGR00266 family protein</fullName>
    </recommendedName>
</protein>
<evidence type="ECO:0000313" key="1">
    <source>
        <dbReference type="EMBL" id="MPN33652.1"/>
    </source>
</evidence>
<gene>
    <name evidence="1" type="ORF">SDC9_181142</name>
</gene>
<dbReference type="SUPFAM" id="SSF51219">
    <property type="entry name" value="TRAP-like"/>
    <property type="match status" value="1"/>
</dbReference>
<proteinExistence type="predicted"/>
<dbReference type="PANTHER" id="PTHR43657:SF1">
    <property type="entry name" value="ALTERED INHERITANCE OF MITOCHONDRIA PROTEIN 24, MITOCHONDRIAL"/>
    <property type="match status" value="1"/>
</dbReference>
<dbReference type="Gene3D" id="3.60.160.10">
    <property type="entry name" value="Mitochondrial biogenesis AIM24"/>
    <property type="match status" value="1"/>
</dbReference>
<organism evidence="1">
    <name type="scientific">bioreactor metagenome</name>
    <dbReference type="NCBI Taxonomy" id="1076179"/>
    <lineage>
        <taxon>unclassified sequences</taxon>
        <taxon>metagenomes</taxon>
        <taxon>ecological metagenomes</taxon>
    </lineage>
</organism>
<dbReference type="AlphaFoldDB" id="A0A645H5N3"/>
<evidence type="ECO:0008006" key="2">
    <source>
        <dbReference type="Google" id="ProtNLM"/>
    </source>
</evidence>
<dbReference type="InterPro" id="IPR002838">
    <property type="entry name" value="AIM24"/>
</dbReference>
<dbReference type="InterPro" id="IPR036983">
    <property type="entry name" value="AIM24_sf"/>
</dbReference>
<dbReference type="EMBL" id="VSSQ01086252">
    <property type="protein sequence ID" value="MPN33652.1"/>
    <property type="molecule type" value="Genomic_DNA"/>
</dbReference>